<dbReference type="GO" id="GO:0009396">
    <property type="term" value="P:folic acid-containing compound biosynthetic process"/>
    <property type="evidence" value="ECO:0007669"/>
    <property type="project" value="TreeGrafter"/>
</dbReference>
<evidence type="ECO:0000313" key="6">
    <source>
        <dbReference type="EMBL" id="EEC58645.1"/>
    </source>
</evidence>
<gene>
    <name evidence="6" type="ORF">BACPEC_00392</name>
</gene>
<evidence type="ECO:0000313" key="7">
    <source>
        <dbReference type="Proteomes" id="UP000003136"/>
    </source>
</evidence>
<dbReference type="PANTHER" id="PTHR23407">
    <property type="entry name" value="ATPASE INHIBITOR/5-FORMYLTETRAHYDROFOLATE CYCLO-LIGASE"/>
    <property type="match status" value="1"/>
</dbReference>
<reference evidence="6 7" key="2">
    <citation type="submission" date="2008-11" db="EMBL/GenBank/DDBJ databases">
        <authorList>
            <person name="Fulton L."/>
            <person name="Clifton S."/>
            <person name="Fulton B."/>
            <person name="Xu J."/>
            <person name="Minx P."/>
            <person name="Pepin K.H."/>
            <person name="Johnson M."/>
            <person name="Bhonagiri V."/>
            <person name="Nash W.E."/>
            <person name="Mardis E.R."/>
            <person name="Wilson R.K."/>
        </authorList>
    </citation>
    <scope>NUCLEOTIDE SEQUENCE [LARGE SCALE GENOMIC DNA]</scope>
    <source>
        <strain evidence="6 7">ATCC 43243</strain>
    </source>
</reference>
<proteinExistence type="inferred from homology"/>
<comment type="similarity">
    <text evidence="1 5">Belongs to the 5-formyltetrahydrofolate cyclo-ligase family.</text>
</comment>
<sequence length="198" mass="22316">MKKAINSDKSDIRKYIKKIRNAIPQEYSDMAQQTIFNRISHITGLAEKTHILCYVSYSSEVSTLRFIDEALHCNGKHIYVPRVEGNHIMNFYEIHDMSTGLVPGAYGIPEPVASATKFPDNVPDREALMIVPGLAFDADCNRIGYGGGFYDTYLAMHPDMLKVAVAFDCQIIDSCPDVEVTDIKPDIIVTEKRVIERR</sequence>
<protein>
    <recommendedName>
        <fullName evidence="5">5-formyltetrahydrofolate cyclo-ligase</fullName>
        <ecNumber evidence="5">6.3.3.2</ecNumber>
    </recommendedName>
</protein>
<comment type="cofactor">
    <cofactor evidence="5">
        <name>Mg(2+)</name>
        <dbReference type="ChEBI" id="CHEBI:18420"/>
    </cofactor>
</comment>
<dbReference type="GO" id="GO:0005524">
    <property type="term" value="F:ATP binding"/>
    <property type="evidence" value="ECO:0007669"/>
    <property type="project" value="UniProtKB-KW"/>
</dbReference>
<dbReference type="Pfam" id="PF01812">
    <property type="entry name" value="5-FTHF_cyc-lig"/>
    <property type="match status" value="1"/>
</dbReference>
<dbReference type="STRING" id="483218.BACPEC_00392"/>
<dbReference type="GO" id="GO:0046872">
    <property type="term" value="F:metal ion binding"/>
    <property type="evidence" value="ECO:0007669"/>
    <property type="project" value="UniProtKB-KW"/>
</dbReference>
<dbReference type="AlphaFoldDB" id="B7ANY8"/>
<keyword evidence="2 4" id="KW-0547">Nucleotide-binding</keyword>
<evidence type="ECO:0000256" key="4">
    <source>
        <dbReference type="PIRSR" id="PIRSR006806-1"/>
    </source>
</evidence>
<organism evidence="6 7">
    <name type="scientific">[Bacteroides] pectinophilus ATCC 43243</name>
    <dbReference type="NCBI Taxonomy" id="483218"/>
    <lineage>
        <taxon>Bacteria</taxon>
        <taxon>Bacillati</taxon>
        <taxon>Bacillota</taxon>
        <taxon>Clostridia</taxon>
        <taxon>Eubacteriales</taxon>
    </lineage>
</organism>
<keyword evidence="5" id="KW-0460">Magnesium</keyword>
<dbReference type="Gene3D" id="3.40.50.10420">
    <property type="entry name" value="NagB/RpiA/CoA transferase-like"/>
    <property type="match status" value="1"/>
</dbReference>
<dbReference type="HOGENOM" id="CLU_066245_2_2_9"/>
<reference evidence="6 7" key="1">
    <citation type="submission" date="2008-11" db="EMBL/GenBank/DDBJ databases">
        <title>Draft genome sequence of Bacteroides pectinophilus (ATCC 43243).</title>
        <authorList>
            <person name="Sudarsanam P."/>
            <person name="Ley R."/>
            <person name="Guruge J."/>
            <person name="Turnbaugh P.J."/>
            <person name="Mahowald M."/>
            <person name="Liep D."/>
            <person name="Gordon J."/>
        </authorList>
    </citation>
    <scope>NUCLEOTIDE SEQUENCE [LARGE SCALE GENOMIC DNA]</scope>
    <source>
        <strain evidence="6 7">ATCC 43243</strain>
    </source>
</reference>
<comment type="caution">
    <text evidence="6">The sequence shown here is derived from an EMBL/GenBank/DDBJ whole genome shotgun (WGS) entry which is preliminary data.</text>
</comment>
<dbReference type="GO" id="GO:0030272">
    <property type="term" value="F:5-formyltetrahydrofolate cyclo-ligase activity"/>
    <property type="evidence" value="ECO:0007669"/>
    <property type="project" value="UniProtKB-EC"/>
</dbReference>
<dbReference type="eggNOG" id="COG0212">
    <property type="taxonomic scope" value="Bacteria"/>
</dbReference>
<dbReference type="EMBL" id="ABVQ01000033">
    <property type="protein sequence ID" value="EEC58645.1"/>
    <property type="molecule type" value="Genomic_DNA"/>
</dbReference>
<keyword evidence="3 4" id="KW-0067">ATP-binding</keyword>
<keyword evidence="5" id="KW-0479">Metal-binding</keyword>
<dbReference type="Proteomes" id="UP000003136">
    <property type="component" value="Unassembled WGS sequence"/>
</dbReference>
<evidence type="ECO:0000256" key="1">
    <source>
        <dbReference type="ARBA" id="ARBA00010638"/>
    </source>
</evidence>
<dbReference type="EC" id="6.3.3.2" evidence="5"/>
<dbReference type="SUPFAM" id="SSF100950">
    <property type="entry name" value="NagB/RpiA/CoA transferase-like"/>
    <property type="match status" value="1"/>
</dbReference>
<evidence type="ECO:0000256" key="5">
    <source>
        <dbReference type="RuleBase" id="RU361279"/>
    </source>
</evidence>
<name>B7ANY8_9FIRM</name>
<evidence type="ECO:0000256" key="2">
    <source>
        <dbReference type="ARBA" id="ARBA00022741"/>
    </source>
</evidence>
<feature type="binding site" evidence="4">
    <location>
        <position position="55"/>
    </location>
    <ligand>
        <name>substrate</name>
    </ligand>
</feature>
<dbReference type="NCBIfam" id="TIGR02727">
    <property type="entry name" value="MTHFS_bact"/>
    <property type="match status" value="1"/>
</dbReference>
<dbReference type="PIRSF" id="PIRSF006806">
    <property type="entry name" value="FTHF_cligase"/>
    <property type="match status" value="1"/>
</dbReference>
<feature type="binding site" evidence="4">
    <location>
        <begin position="142"/>
        <end position="150"/>
    </location>
    <ligand>
        <name>ATP</name>
        <dbReference type="ChEBI" id="CHEBI:30616"/>
    </ligand>
</feature>
<dbReference type="InterPro" id="IPR002698">
    <property type="entry name" value="FTHF_cligase"/>
</dbReference>
<dbReference type="InterPro" id="IPR037171">
    <property type="entry name" value="NagB/RpiA_transferase-like"/>
</dbReference>
<dbReference type="InterPro" id="IPR024185">
    <property type="entry name" value="FTHF_cligase-like_sf"/>
</dbReference>
<dbReference type="GO" id="GO:0035999">
    <property type="term" value="P:tetrahydrofolate interconversion"/>
    <property type="evidence" value="ECO:0007669"/>
    <property type="project" value="TreeGrafter"/>
</dbReference>
<feature type="binding site" evidence="4">
    <location>
        <position position="60"/>
    </location>
    <ligand>
        <name>substrate</name>
    </ligand>
</feature>
<accession>B7ANY8</accession>
<keyword evidence="7" id="KW-1185">Reference proteome</keyword>
<dbReference type="PANTHER" id="PTHR23407:SF1">
    <property type="entry name" value="5-FORMYLTETRAHYDROFOLATE CYCLO-LIGASE"/>
    <property type="match status" value="1"/>
</dbReference>
<comment type="catalytic activity">
    <reaction evidence="5">
        <text>(6S)-5-formyl-5,6,7,8-tetrahydrofolate + ATP = (6R)-5,10-methenyltetrahydrofolate + ADP + phosphate</text>
        <dbReference type="Rhea" id="RHEA:10488"/>
        <dbReference type="ChEBI" id="CHEBI:30616"/>
        <dbReference type="ChEBI" id="CHEBI:43474"/>
        <dbReference type="ChEBI" id="CHEBI:57455"/>
        <dbReference type="ChEBI" id="CHEBI:57457"/>
        <dbReference type="ChEBI" id="CHEBI:456216"/>
        <dbReference type="EC" id="6.3.3.2"/>
    </reaction>
</comment>
<feature type="binding site" evidence="4">
    <location>
        <begin position="9"/>
        <end position="13"/>
    </location>
    <ligand>
        <name>ATP</name>
        <dbReference type="ChEBI" id="CHEBI:30616"/>
    </ligand>
</feature>
<evidence type="ECO:0000256" key="3">
    <source>
        <dbReference type="ARBA" id="ARBA00022840"/>
    </source>
</evidence>